<dbReference type="InterPro" id="IPR011684">
    <property type="entry name" value="NAB"/>
</dbReference>
<feature type="region of interest" description="Disordered" evidence="4">
    <location>
        <begin position="1505"/>
        <end position="1541"/>
    </location>
</feature>
<evidence type="ECO:0000256" key="4">
    <source>
        <dbReference type="SAM" id="MobiDB-lite"/>
    </source>
</evidence>
<evidence type="ECO:0000256" key="1">
    <source>
        <dbReference type="ARBA" id="ARBA00023054"/>
    </source>
</evidence>
<dbReference type="PANTHER" id="PTHR32258">
    <property type="entry name" value="PROTEIN NETWORKED 4A"/>
    <property type="match status" value="1"/>
</dbReference>
<keyword evidence="1 3" id="KW-0175">Coiled coil</keyword>
<dbReference type="Pfam" id="PF07765">
    <property type="entry name" value="KIP1"/>
    <property type="match status" value="1"/>
</dbReference>
<dbReference type="OrthoDB" id="10255522at2759"/>
<sequence length="1748" mass="199775">MATVLQSDSRRLYSWWWDSHISPKNSKWLQENLTDMDTKVKAMIKLIEEDADSFARRAEMYYKKRPELMKLVEEFYRAYRALAERYDHATGELRHAHRAMAQAFPNQVPLVLPDDSPLGYSEDEREPHMPEMPHPLRSLLDSDDLDKAVGLIAKNGPFSGESNTVIGKKGLKHLHEIFGGGLDKEEKGKSSNDGIQKLKKALYDMHSEKEAVLLQYKQSVEKLSNLEGELNRAQMTSRGLCEEASKAAVEVQSLKEALVKLEAERDTGFAKHKEFLERISNLESVVSQAQKDAQGLNERAVRAETEAKCLEKELSRSETAKDAGLLQYKQCLERISDLERKLSLALEEARLLYERAERAETEVRELKKALSEINEETKAAASQYEDCLEIISKLESELSSAQEEIRCLNNVVLMESSKLKSAEEKCVLIETSNQSLQLEADNLAKKIAMKDEELSKKHEVLDKLQACVDNEHLHFVQVEATLQTLQNLHSQSQEEQKALALELKNVLQMLKDLEITKNGLEDENRVLNELNSSSAVSMDNLQGEILRLGEMKERLEEELQLQMGQTSSLQQEIYNLKEEIQLLNKRYEDLMEQLESVGLNPESIGSSVKELQNENSKLRQVREDDRDEKEALLKKLDGMKELLDKNSIWESSVTNLSGELNGTQEKVKELEESCQLLNGEKSALVAEKAALLSHLQIIMDNMQKLVEKNTLLENSLSGANVELEGLRAKSKGLEELCNLLNNDKSNLLKERETLVFQLENVERRLENLERRMAEMERKYVGLEKEKESTLSQVEELKLSLGVEKQERVSFALASGARLTCLENYVQLLQEETRWRRKEFEEEVDKAVNAQFEIFILQKFIEDMEQKNYSLKIECQKHIEASKFAETLISELESENLEQQVEAELLLDEIEKVRMGICKMFKALGVGLDVLPDDRIANEQIFVKHAIDNIKDMKCAILDHEDNKQQLLVENSVLLTLIGQLRLEGVEIASQKKTLEQELEIMISQLVMVENEKHKLVEMKRQLKSDNAQLVEENRCLLKDLSELEEENFLLEEENDSIILEALERNILSTVFKSFGSEKAVELKLLCGVNGDLEKEICVLSEELEMRETENLLLKESGEKLEKELHEVSEVNSQLTEEISTGNNFLCQKETELLEAIPKLKATEELNSELCKTVDGLKRQHENLEMHIVELSEENLRKNKDIECLLEVNGYLESELGISRAEIEDHRIREENLGSELQEISNEFEIWESEAATFYFDLQVSSVREILFENKVHELTGVCESLEHESASKTVEIEKMKERVGFMETEIGELKTQLFAYAPAIESLRDNIASLEGNILSPPDLDLSENLETKDVSLAVHLHEEICQELMEAHKSMIPNGIPELQKLQTRIKAFEKVLTKEMKGLSTQKTPNTSFELESSAKEIEELSSDHSFGSAKYQQREEMDFGNELNGKLKLLKTRPEVSEGTSRILMKDIPLDHGSNASMFGLSRRSRRRTDDQMLELWETAESKTLKSSHRKKKSLGHQFDDVEQKREHHPSSELEMDNELGVDKLAVPPSFNEPNQVRNKRKLLERLDSDAQKLNTLQITVDELRKKLETSKKKKKKAKSVDFETVKEQLEEVEETIVQLAEVNSQLTRKIEVGPLQMDGKALSPEMEAAGNFQRKRVSEQARKGSEKIGRLQLEVQKIQYVLLKLDDEKKSKGKLRLARSGTSIILKNFIYNAGKSSPRRKKDSLCGCFKHSSPGDGNSINVFH</sequence>
<feature type="coiled-coil region" evidence="3">
    <location>
        <begin position="1560"/>
        <end position="1633"/>
    </location>
</feature>
<feature type="coiled-coil region" evidence="3">
    <location>
        <begin position="1278"/>
        <end position="1312"/>
    </location>
</feature>
<comment type="similarity">
    <text evidence="2">Belongs to the NET family.</text>
</comment>
<dbReference type="EMBL" id="WJXA01000004">
    <property type="protein sequence ID" value="KAF7146199.1"/>
    <property type="molecule type" value="Genomic_DNA"/>
</dbReference>
<dbReference type="PROSITE" id="PS51774">
    <property type="entry name" value="NAB"/>
    <property type="match status" value="1"/>
</dbReference>
<feature type="coiled-coil region" evidence="3">
    <location>
        <begin position="716"/>
        <end position="799"/>
    </location>
</feature>
<reference evidence="6" key="1">
    <citation type="submission" date="2019-11" db="EMBL/GenBank/DDBJ databases">
        <authorList>
            <person name="Liu Y."/>
            <person name="Hou J."/>
            <person name="Li T.-Q."/>
            <person name="Guan C.-H."/>
            <person name="Wu X."/>
            <person name="Wu H.-Z."/>
            <person name="Ling F."/>
            <person name="Zhang R."/>
            <person name="Shi X.-G."/>
            <person name="Ren J.-P."/>
            <person name="Chen E.-F."/>
            <person name="Sun J.-M."/>
        </authorList>
    </citation>
    <scope>NUCLEOTIDE SEQUENCE</scope>
    <source>
        <strain evidence="6">Adult_tree_wgs_1</strain>
        <tissue evidence="6">Leaves</tissue>
    </source>
</reference>
<proteinExistence type="inferred from homology"/>
<evidence type="ECO:0000259" key="5">
    <source>
        <dbReference type="PROSITE" id="PS51774"/>
    </source>
</evidence>
<feature type="coiled-coil region" evidence="3">
    <location>
        <begin position="991"/>
        <end position="1060"/>
    </location>
</feature>
<dbReference type="Proteomes" id="UP000626092">
    <property type="component" value="Unassembled WGS sequence"/>
</dbReference>
<feature type="compositionally biased region" description="Basic and acidic residues" evidence="4">
    <location>
        <begin position="1521"/>
        <end position="1535"/>
    </location>
</feature>
<evidence type="ECO:0000256" key="3">
    <source>
        <dbReference type="SAM" id="Coils"/>
    </source>
</evidence>
<feature type="coiled-coil region" evidence="3">
    <location>
        <begin position="503"/>
        <end position="687"/>
    </location>
</feature>
<feature type="coiled-coil region" evidence="3">
    <location>
        <begin position="1117"/>
        <end position="1193"/>
    </location>
</feature>
<dbReference type="PANTHER" id="PTHR32258:SF6">
    <property type="entry name" value="PROTEIN NETWORKED 1A"/>
    <property type="match status" value="1"/>
</dbReference>
<feature type="coiled-coil region" evidence="3">
    <location>
        <begin position="1222"/>
        <end position="1249"/>
    </location>
</feature>
<keyword evidence="7" id="KW-1185">Reference proteome</keyword>
<evidence type="ECO:0000313" key="7">
    <source>
        <dbReference type="Proteomes" id="UP000626092"/>
    </source>
</evidence>
<dbReference type="GO" id="GO:0051015">
    <property type="term" value="F:actin filament binding"/>
    <property type="evidence" value="ECO:0007669"/>
    <property type="project" value="TreeGrafter"/>
</dbReference>
<comment type="caution">
    <text evidence="6">The sequence shown here is derived from an EMBL/GenBank/DDBJ whole genome shotgun (WGS) entry which is preliminary data.</text>
</comment>
<feature type="coiled-coil region" evidence="3">
    <location>
        <begin position="216"/>
        <end position="453"/>
    </location>
</feature>
<evidence type="ECO:0000313" key="6">
    <source>
        <dbReference type="EMBL" id="KAF7146199.1"/>
    </source>
</evidence>
<evidence type="ECO:0000256" key="2">
    <source>
        <dbReference type="ARBA" id="ARBA00038006"/>
    </source>
</evidence>
<name>A0A834LND9_RHOSS</name>
<accession>A0A834LND9</accession>
<gene>
    <name evidence="6" type="ORF">RHSIM_Rhsim04G0199200</name>
</gene>
<dbReference type="GO" id="GO:0005886">
    <property type="term" value="C:plasma membrane"/>
    <property type="evidence" value="ECO:0007669"/>
    <property type="project" value="TreeGrafter"/>
</dbReference>
<dbReference type="InterPro" id="IPR051861">
    <property type="entry name" value="NET_actin-binding_domain"/>
</dbReference>
<protein>
    <recommendedName>
        <fullName evidence="5">NAB domain-containing protein</fullName>
    </recommendedName>
</protein>
<feature type="compositionally biased region" description="Basic residues" evidence="4">
    <location>
        <begin position="1509"/>
        <end position="1518"/>
    </location>
</feature>
<feature type="domain" description="NAB" evidence="5">
    <location>
        <begin position="13"/>
        <end position="93"/>
    </location>
</feature>
<organism evidence="6 7">
    <name type="scientific">Rhododendron simsii</name>
    <name type="common">Sims's rhododendron</name>
    <dbReference type="NCBI Taxonomy" id="118357"/>
    <lineage>
        <taxon>Eukaryota</taxon>
        <taxon>Viridiplantae</taxon>
        <taxon>Streptophyta</taxon>
        <taxon>Embryophyta</taxon>
        <taxon>Tracheophyta</taxon>
        <taxon>Spermatophyta</taxon>
        <taxon>Magnoliopsida</taxon>
        <taxon>eudicotyledons</taxon>
        <taxon>Gunneridae</taxon>
        <taxon>Pentapetalae</taxon>
        <taxon>asterids</taxon>
        <taxon>Ericales</taxon>
        <taxon>Ericaceae</taxon>
        <taxon>Ericoideae</taxon>
        <taxon>Rhodoreae</taxon>
        <taxon>Rhododendron</taxon>
    </lineage>
</organism>